<dbReference type="AlphaFoldDB" id="A0A0F5JCF8"/>
<dbReference type="SUPFAM" id="SSF49785">
    <property type="entry name" value="Galactose-binding domain-like"/>
    <property type="match status" value="1"/>
</dbReference>
<dbReference type="STRING" id="1203610.HMPREF1536_02892"/>
<dbReference type="InterPro" id="IPR013783">
    <property type="entry name" value="Ig-like_fold"/>
</dbReference>
<feature type="domain" description="F5/8 type C" evidence="5">
    <location>
        <begin position="332"/>
        <end position="485"/>
    </location>
</feature>
<dbReference type="RefSeq" id="WP_028729565.1">
    <property type="nucleotide sequence ID" value="NZ_KE386764.1"/>
</dbReference>
<keyword evidence="2 4" id="KW-0378">Hydrolase</keyword>
<dbReference type="CDD" id="cd08982">
    <property type="entry name" value="GH43-like"/>
    <property type="match status" value="1"/>
</dbReference>
<dbReference type="GO" id="GO:0005975">
    <property type="term" value="P:carbohydrate metabolic process"/>
    <property type="evidence" value="ECO:0007669"/>
    <property type="project" value="InterPro"/>
</dbReference>
<evidence type="ECO:0000256" key="1">
    <source>
        <dbReference type="ARBA" id="ARBA00009865"/>
    </source>
</evidence>
<dbReference type="PANTHER" id="PTHR42812">
    <property type="entry name" value="BETA-XYLOSIDASE"/>
    <property type="match status" value="1"/>
</dbReference>
<proteinExistence type="inferred from homology"/>
<evidence type="ECO:0000256" key="4">
    <source>
        <dbReference type="RuleBase" id="RU361187"/>
    </source>
</evidence>
<dbReference type="Gene3D" id="2.60.120.260">
    <property type="entry name" value="Galactose-binding domain-like"/>
    <property type="match status" value="1"/>
</dbReference>
<dbReference type="InterPro" id="IPR036116">
    <property type="entry name" value="FN3_sf"/>
</dbReference>
<comment type="caution">
    <text evidence="6">The sequence shown here is derived from an EMBL/GenBank/DDBJ whole genome shotgun (WGS) entry which is preliminary data.</text>
</comment>
<evidence type="ECO:0000256" key="3">
    <source>
        <dbReference type="ARBA" id="ARBA00023295"/>
    </source>
</evidence>
<name>A0A0F5JCF8_9BACT</name>
<dbReference type="Proteomes" id="UP000033035">
    <property type="component" value="Unassembled WGS sequence"/>
</dbReference>
<dbReference type="GO" id="GO:0004553">
    <property type="term" value="F:hydrolase activity, hydrolyzing O-glycosyl compounds"/>
    <property type="evidence" value="ECO:0007669"/>
    <property type="project" value="InterPro"/>
</dbReference>
<evidence type="ECO:0000313" key="6">
    <source>
        <dbReference type="EMBL" id="KKB55423.1"/>
    </source>
</evidence>
<dbReference type="InterPro" id="IPR008979">
    <property type="entry name" value="Galactose-bd-like_sf"/>
</dbReference>
<evidence type="ECO:0000256" key="2">
    <source>
        <dbReference type="ARBA" id="ARBA00022801"/>
    </source>
</evidence>
<dbReference type="EMBL" id="AQHW01000015">
    <property type="protein sequence ID" value="KKB55423.1"/>
    <property type="molecule type" value="Genomic_DNA"/>
</dbReference>
<dbReference type="CDD" id="cd00063">
    <property type="entry name" value="FN3"/>
    <property type="match status" value="1"/>
</dbReference>
<evidence type="ECO:0000259" key="5">
    <source>
        <dbReference type="PROSITE" id="PS50022"/>
    </source>
</evidence>
<dbReference type="InterPro" id="IPR006710">
    <property type="entry name" value="Glyco_hydro_43"/>
</dbReference>
<dbReference type="Gene3D" id="2.60.40.10">
    <property type="entry name" value="Immunoglobulins"/>
    <property type="match status" value="1"/>
</dbReference>
<dbReference type="Pfam" id="PF00754">
    <property type="entry name" value="F5_F8_type_C"/>
    <property type="match status" value="1"/>
</dbReference>
<dbReference type="SUPFAM" id="SSF49265">
    <property type="entry name" value="Fibronectin type III"/>
    <property type="match status" value="1"/>
</dbReference>
<dbReference type="HOGENOM" id="CLU_023506_0_0_10"/>
<keyword evidence="7" id="KW-1185">Reference proteome</keyword>
<dbReference type="PROSITE" id="PS50022">
    <property type="entry name" value="FA58C_3"/>
    <property type="match status" value="1"/>
</dbReference>
<reference evidence="6 7" key="1">
    <citation type="submission" date="2013-04" db="EMBL/GenBank/DDBJ databases">
        <title>The Genome Sequence of Parabacteroides gordonii DSM 23371.</title>
        <authorList>
            <consortium name="The Broad Institute Genomics Platform"/>
            <person name="Earl A."/>
            <person name="Ward D."/>
            <person name="Feldgarden M."/>
            <person name="Gevers D."/>
            <person name="Martens E."/>
            <person name="Sakamoto M."/>
            <person name="Benno Y."/>
            <person name="Suzuki N."/>
            <person name="Matsunaga N."/>
            <person name="Koshihara K."/>
            <person name="Seki M."/>
            <person name="Komiya H."/>
            <person name="Walker B."/>
            <person name="Young S."/>
            <person name="Zeng Q."/>
            <person name="Gargeya S."/>
            <person name="Fitzgerald M."/>
            <person name="Haas B."/>
            <person name="Abouelleil A."/>
            <person name="Allen A.W."/>
            <person name="Alvarado L."/>
            <person name="Arachchi H.M."/>
            <person name="Berlin A.M."/>
            <person name="Chapman S.B."/>
            <person name="Gainer-Dewar J."/>
            <person name="Goldberg J."/>
            <person name="Griggs A."/>
            <person name="Gujja S."/>
            <person name="Hansen M."/>
            <person name="Howarth C."/>
            <person name="Imamovic A."/>
            <person name="Ireland A."/>
            <person name="Larimer J."/>
            <person name="McCowan C."/>
            <person name="Murphy C."/>
            <person name="Pearson M."/>
            <person name="Poon T.W."/>
            <person name="Priest M."/>
            <person name="Roberts A."/>
            <person name="Saif S."/>
            <person name="Shea T."/>
            <person name="Sisk P."/>
            <person name="Sykes S."/>
            <person name="Wortman J."/>
            <person name="Nusbaum C."/>
            <person name="Birren B."/>
        </authorList>
    </citation>
    <scope>NUCLEOTIDE SEQUENCE [LARGE SCALE GENOMIC DNA]</scope>
    <source>
        <strain evidence="6 7">MS-1</strain>
    </source>
</reference>
<dbReference type="PROSITE" id="PS51257">
    <property type="entry name" value="PROKAR_LIPOPROTEIN"/>
    <property type="match status" value="1"/>
</dbReference>
<dbReference type="PATRIC" id="fig|1203610.3.peg.2960"/>
<evidence type="ECO:0000313" key="7">
    <source>
        <dbReference type="Proteomes" id="UP000033035"/>
    </source>
</evidence>
<dbReference type="SUPFAM" id="SSF75005">
    <property type="entry name" value="Arabinanase/levansucrase/invertase"/>
    <property type="match status" value="1"/>
</dbReference>
<dbReference type="Pfam" id="PF04616">
    <property type="entry name" value="Glyco_hydro_43"/>
    <property type="match status" value="1"/>
</dbReference>
<organism evidence="6 7">
    <name type="scientific">Parabacteroides gordonii MS-1 = DSM 23371</name>
    <dbReference type="NCBI Taxonomy" id="1203610"/>
    <lineage>
        <taxon>Bacteria</taxon>
        <taxon>Pseudomonadati</taxon>
        <taxon>Bacteroidota</taxon>
        <taxon>Bacteroidia</taxon>
        <taxon>Bacteroidales</taxon>
        <taxon>Tannerellaceae</taxon>
        <taxon>Parabacteroides</taxon>
    </lineage>
</organism>
<dbReference type="InterPro" id="IPR003961">
    <property type="entry name" value="FN3_dom"/>
</dbReference>
<protein>
    <recommendedName>
        <fullName evidence="5">F5/8 type C domain-containing protein</fullName>
    </recommendedName>
</protein>
<dbReference type="InterPro" id="IPR000421">
    <property type="entry name" value="FA58C"/>
</dbReference>
<accession>A0A0F5JCF8</accession>
<dbReference type="InterPro" id="IPR023296">
    <property type="entry name" value="Glyco_hydro_beta-prop_sf"/>
</dbReference>
<sequence>MKSLLLTFMIAPLLISCQGSYPIKAKISQSPKTFCNPVNLNYRFMKIDGGEGIREAADPVVVPFKDKFYLFASKSSGYWYSDDFTDWKHVFITDSVLPIEDYAPGLFVHNDYLYYVGSTHGKGMLYRSSQPEKGEWEPVKEILSYWDPAFYVEGDNLYMYHGCSPVDPIRMQVLDLNTLDARSGIIDCFNSDKENRGWERTGELNELPRRPYIEGAWMTAHQGKYYLQYAAPGTEWKSYADGVYVSTSPSGPFTYMENSPVSYKPTGFIGGAGHGCLFTVGNENYWKAATNSISVRHMFERRISFFPAGFDKDGYMFTNTYLGDYPMYLPGGKEQTSGMDQPGWMLLSYKKTITASSSLDGYPAENSVDEDSRTSWVAKSNNDTEWLQVDLQQLSSVHAIQVNFDEYGADQKGYVPRVYQSYIIYASANGEDWSTVVDYSTKKTDAPHDYIEFEEPFKARYIKLQNKAYTVSSNLSVRDLRIFGKGQGSKPRPVNEFDVRRDETDGCKAVLTWNEVPHAQGYIVRYGIAKDKLYSNFQVMGDTRLEIGSLNNGVTYYFTIDTYNENGITRTEQVEVCR</sequence>
<dbReference type="InterPro" id="IPR051795">
    <property type="entry name" value="Glycosyl_Hydrlase_43"/>
</dbReference>
<gene>
    <name evidence="6" type="ORF">HMPREF1536_02892</name>
</gene>
<keyword evidence="3 4" id="KW-0326">Glycosidase</keyword>
<comment type="similarity">
    <text evidence="1 4">Belongs to the glycosyl hydrolase 43 family.</text>
</comment>
<dbReference type="PANTHER" id="PTHR42812:SF12">
    <property type="entry name" value="BETA-XYLOSIDASE-RELATED"/>
    <property type="match status" value="1"/>
</dbReference>
<dbReference type="Gene3D" id="2.115.10.20">
    <property type="entry name" value="Glycosyl hydrolase domain, family 43"/>
    <property type="match status" value="1"/>
</dbReference>